<protein>
    <submittedName>
        <fullName evidence="2">Putative membrane protein</fullName>
    </submittedName>
</protein>
<dbReference type="Proteomes" id="UP000076865">
    <property type="component" value="Chromosome"/>
</dbReference>
<evidence type="ECO:0000313" key="3">
    <source>
        <dbReference type="Proteomes" id="UP000076865"/>
    </source>
</evidence>
<dbReference type="AlphaFoldDB" id="A0A160F3L0"/>
<reference evidence="2 3" key="1">
    <citation type="journal article" date="2006" name="Syst. Appl. Microbiol.">
        <title>Anoxybacillus amylolyticus sp. nov., a thermophilic amylase producing bacterium isolated from Mount Rittmann (Antarctica).</title>
        <authorList>
            <person name="Poli A."/>
            <person name="Esposito E."/>
            <person name="Lama L."/>
            <person name="Orlando P."/>
            <person name="Nicolaus G."/>
            <person name="de Appolonia F."/>
            <person name="Gambacorta A."/>
            <person name="Nicolaus B."/>
        </authorList>
    </citation>
    <scope>NUCLEOTIDE SEQUENCE [LARGE SCALE GENOMIC DNA]</scope>
    <source>
        <strain evidence="2 3">DSM 15939</strain>
    </source>
</reference>
<dbReference type="KEGG" id="aamy:GFC30_1919"/>
<evidence type="ECO:0000256" key="1">
    <source>
        <dbReference type="SAM" id="Phobius"/>
    </source>
</evidence>
<gene>
    <name evidence="2" type="ORF">GFC30_1919</name>
</gene>
<feature type="transmembrane region" description="Helical" evidence="1">
    <location>
        <begin position="48"/>
        <end position="67"/>
    </location>
</feature>
<keyword evidence="1" id="KW-1133">Transmembrane helix</keyword>
<feature type="transmembrane region" description="Helical" evidence="1">
    <location>
        <begin position="6"/>
        <end position="27"/>
    </location>
</feature>
<name>A0A160F3L0_9BACL</name>
<dbReference type="RefSeq" id="WP_066324699.1">
    <property type="nucleotide sequence ID" value="NZ_CP015438.1"/>
</dbReference>
<organism evidence="2 3">
    <name type="scientific">Anoxybacteroides amylolyticum</name>
    <dbReference type="NCBI Taxonomy" id="294699"/>
    <lineage>
        <taxon>Bacteria</taxon>
        <taxon>Bacillati</taxon>
        <taxon>Bacillota</taxon>
        <taxon>Bacilli</taxon>
        <taxon>Bacillales</taxon>
        <taxon>Anoxybacillaceae</taxon>
        <taxon>Anoxybacteroides</taxon>
    </lineage>
</organism>
<proteinExistence type="predicted"/>
<dbReference type="InterPro" id="IPR058725">
    <property type="entry name" value="YczF"/>
</dbReference>
<keyword evidence="1" id="KW-0812">Transmembrane</keyword>
<keyword evidence="1" id="KW-0472">Membrane</keyword>
<accession>A0A160F3L0</accession>
<keyword evidence="3" id="KW-1185">Reference proteome</keyword>
<sequence>MKFMAISFLIPILLAGIAIIMNLLLGMDMYRSVIDIFHPFKVMEPMEMGILFFVIGLWGVEVCVHWFRKKTN</sequence>
<dbReference type="PATRIC" id="fig|294699.3.peg.1967"/>
<dbReference type="OrthoDB" id="2889637at2"/>
<dbReference type="Pfam" id="PF26310">
    <property type="entry name" value="YczF"/>
    <property type="match status" value="1"/>
</dbReference>
<evidence type="ECO:0000313" key="2">
    <source>
        <dbReference type="EMBL" id="ANB60886.1"/>
    </source>
</evidence>
<dbReference type="EMBL" id="CP015438">
    <property type="protein sequence ID" value="ANB60886.1"/>
    <property type="molecule type" value="Genomic_DNA"/>
</dbReference>